<proteinExistence type="inferred from homology"/>
<evidence type="ECO:0000256" key="2">
    <source>
        <dbReference type="ARBA" id="ARBA00005434"/>
    </source>
</evidence>
<dbReference type="SUPFAM" id="SSF50978">
    <property type="entry name" value="WD40 repeat-like"/>
    <property type="match status" value="1"/>
</dbReference>
<dbReference type="GO" id="GO:0005634">
    <property type="term" value="C:nucleus"/>
    <property type="evidence" value="ECO:0007669"/>
    <property type="project" value="TreeGrafter"/>
</dbReference>
<evidence type="ECO:0000256" key="6">
    <source>
        <dbReference type="ARBA" id="ARBA00022763"/>
    </source>
</evidence>
<evidence type="ECO:0000256" key="1">
    <source>
        <dbReference type="ARBA" id="ARBA00002530"/>
    </source>
</evidence>
<dbReference type="PANTHER" id="PTHR14773:SF0">
    <property type="entry name" value="WD REPEAT-CONTAINING PROTEIN 76"/>
    <property type="match status" value="1"/>
</dbReference>
<feature type="repeat" description="WD" evidence="8">
    <location>
        <begin position="287"/>
        <end position="322"/>
    </location>
</feature>
<keyword evidence="12" id="KW-1185">Reference proteome</keyword>
<keyword evidence="7" id="KW-0238">DNA-binding</keyword>
<feature type="compositionally biased region" description="Low complexity" evidence="10">
    <location>
        <begin position="79"/>
        <end position="90"/>
    </location>
</feature>
<dbReference type="EMBL" id="LR746269">
    <property type="protein sequence ID" value="CAA7398030.1"/>
    <property type="molecule type" value="Genomic_DNA"/>
</dbReference>
<dbReference type="OrthoDB" id="766928at2759"/>
<feature type="region of interest" description="Disordered" evidence="10">
    <location>
        <begin position="69"/>
        <end position="94"/>
    </location>
</feature>
<comment type="similarity">
    <text evidence="2">Belongs to the WD repeat DDB2/WDR76 family.</text>
</comment>
<keyword evidence="9" id="KW-0175">Coiled coil</keyword>
<dbReference type="InterPro" id="IPR036322">
    <property type="entry name" value="WD40_repeat_dom_sf"/>
</dbReference>
<dbReference type="Gene3D" id="2.130.10.10">
    <property type="entry name" value="YVTN repeat-like/Quinoprotein amine dehydrogenase"/>
    <property type="match status" value="1"/>
</dbReference>
<protein>
    <recommendedName>
        <fullName evidence="3">WD repeat-containing protein 76</fullName>
    </recommendedName>
</protein>
<evidence type="ECO:0000256" key="10">
    <source>
        <dbReference type="SAM" id="MobiDB-lite"/>
    </source>
</evidence>
<sequence>MATAALTEYERRRMENIRRNEEMIASLKRKAEDLSAIVKASKARPHRPAKPHQPAVVIRRSLRCRGIPPEQSREASDLPAPSSSSKVVSPAKKKGPLPMEEAFVGSPSLAGHLTSTISGMEENAPLHRRRKRVEESGGSWDPATSLTLVPENVRRLLPGRILTVCFFPFGDRRVVAAGDKLGHLGFWDGDFGEGAGDGSYIFAPHTAPVSGISFHPFSLSKIFSCSYDGFIRLMDVEENLFNMIYSTEEAVFSLSHQPNDAKSIYFGEGPGELKAWDEKAGKVSNSWVLHDQRINTIDFSRENTNLMATSSTDGVACIWDLRKIRAKKPEGIRTVRHARAVHSAYFSPSGASLATTSIDDTVGILSGPNFDNSTMISHFNQTGRWLSSFRAIWGWDDRFLFMGNMKRAVDVISTVDKTRTALESPLMTAIPCRFAAHPHRVGLLAGATAGGQIYMWSQ</sequence>
<dbReference type="PROSITE" id="PS00678">
    <property type="entry name" value="WD_REPEATS_1"/>
    <property type="match status" value="1"/>
</dbReference>
<dbReference type="InterPro" id="IPR015943">
    <property type="entry name" value="WD40/YVTN_repeat-like_dom_sf"/>
</dbReference>
<organism evidence="11 12">
    <name type="scientific">Spirodela intermedia</name>
    <name type="common">Intermediate duckweed</name>
    <dbReference type="NCBI Taxonomy" id="51605"/>
    <lineage>
        <taxon>Eukaryota</taxon>
        <taxon>Viridiplantae</taxon>
        <taxon>Streptophyta</taxon>
        <taxon>Embryophyta</taxon>
        <taxon>Tracheophyta</taxon>
        <taxon>Spermatophyta</taxon>
        <taxon>Magnoliopsida</taxon>
        <taxon>Liliopsida</taxon>
        <taxon>Araceae</taxon>
        <taxon>Lemnoideae</taxon>
        <taxon>Spirodela</taxon>
    </lineage>
</organism>
<evidence type="ECO:0000256" key="7">
    <source>
        <dbReference type="ARBA" id="ARBA00023125"/>
    </source>
</evidence>
<dbReference type="InterPro" id="IPR050853">
    <property type="entry name" value="WD_repeat_DNA-damage-binding"/>
</dbReference>
<feature type="coiled-coil region" evidence="9">
    <location>
        <begin position="17"/>
        <end position="44"/>
    </location>
</feature>
<dbReference type="InterPro" id="IPR019775">
    <property type="entry name" value="WD40_repeat_CS"/>
</dbReference>
<dbReference type="FunFam" id="2.130.10.10:FF:000180">
    <property type="entry name" value="WD repeat-containing protein 76"/>
    <property type="match status" value="1"/>
</dbReference>
<dbReference type="Proteomes" id="UP000663760">
    <property type="component" value="Chromosome 6"/>
</dbReference>
<dbReference type="InterPro" id="IPR001680">
    <property type="entry name" value="WD40_rpt"/>
</dbReference>
<dbReference type="SMART" id="SM00320">
    <property type="entry name" value="WD40"/>
    <property type="match status" value="4"/>
</dbReference>
<evidence type="ECO:0000256" key="4">
    <source>
        <dbReference type="ARBA" id="ARBA00022574"/>
    </source>
</evidence>
<keyword evidence="5" id="KW-0677">Repeat</keyword>
<evidence type="ECO:0000256" key="8">
    <source>
        <dbReference type="PROSITE-ProRule" id="PRU00221"/>
    </source>
</evidence>
<evidence type="ECO:0000313" key="11">
    <source>
        <dbReference type="EMBL" id="CAA7398030.1"/>
    </source>
</evidence>
<gene>
    <name evidence="11" type="ORF">SI8410_06008695</name>
</gene>
<keyword evidence="4 8" id="KW-0853">WD repeat</keyword>
<dbReference type="Pfam" id="PF00400">
    <property type="entry name" value="WD40"/>
    <property type="match status" value="2"/>
</dbReference>
<dbReference type="PROSITE" id="PS50082">
    <property type="entry name" value="WD_REPEATS_2"/>
    <property type="match status" value="1"/>
</dbReference>
<accession>A0A7I8KJV2</accession>
<comment type="function">
    <text evidence="1">Specifically binds 5-hydroxymethylcytosine (5hmC), suggesting that it acts as a specific reader of 5hmC.</text>
</comment>
<name>A0A7I8KJV2_SPIIN</name>
<keyword evidence="6" id="KW-0227">DNA damage</keyword>
<evidence type="ECO:0000256" key="5">
    <source>
        <dbReference type="ARBA" id="ARBA00022737"/>
    </source>
</evidence>
<dbReference type="GO" id="GO:2000001">
    <property type="term" value="P:regulation of DNA damage checkpoint"/>
    <property type="evidence" value="ECO:0007669"/>
    <property type="project" value="TreeGrafter"/>
</dbReference>
<evidence type="ECO:0000256" key="3">
    <source>
        <dbReference type="ARBA" id="ARBA00021234"/>
    </source>
</evidence>
<dbReference type="AlphaFoldDB" id="A0A7I8KJV2"/>
<dbReference type="PANTHER" id="PTHR14773">
    <property type="entry name" value="WD REPEAT-CONTAINING PROTEIN 76"/>
    <property type="match status" value="1"/>
</dbReference>
<reference evidence="11" key="1">
    <citation type="submission" date="2020-02" db="EMBL/GenBank/DDBJ databases">
        <authorList>
            <person name="Scholz U."/>
            <person name="Mascher M."/>
            <person name="Fiebig A."/>
        </authorList>
    </citation>
    <scope>NUCLEOTIDE SEQUENCE</scope>
</reference>
<evidence type="ECO:0000313" key="12">
    <source>
        <dbReference type="Proteomes" id="UP000663760"/>
    </source>
</evidence>
<evidence type="ECO:0000256" key="9">
    <source>
        <dbReference type="SAM" id="Coils"/>
    </source>
</evidence>
<dbReference type="GO" id="GO:0003677">
    <property type="term" value="F:DNA binding"/>
    <property type="evidence" value="ECO:0007669"/>
    <property type="project" value="UniProtKB-KW"/>
</dbReference>
<dbReference type="GO" id="GO:0006974">
    <property type="term" value="P:DNA damage response"/>
    <property type="evidence" value="ECO:0007669"/>
    <property type="project" value="UniProtKB-KW"/>
</dbReference>